<feature type="compositionally biased region" description="Pro residues" evidence="1">
    <location>
        <begin position="97"/>
        <end position="107"/>
    </location>
</feature>
<dbReference type="EMBL" id="FNBT01000009">
    <property type="protein sequence ID" value="SDF98417.1"/>
    <property type="molecule type" value="Genomic_DNA"/>
</dbReference>
<dbReference type="AlphaFoldDB" id="A0A1G7QIM5"/>
<reference evidence="3" key="1">
    <citation type="submission" date="2016-10" db="EMBL/GenBank/DDBJ databases">
        <authorList>
            <person name="Varghese N."/>
            <person name="Submissions S."/>
        </authorList>
    </citation>
    <scope>NUCLEOTIDE SEQUENCE [LARGE SCALE GENOMIC DNA]</scope>
    <source>
        <strain evidence="3">DSM 44268</strain>
    </source>
</reference>
<feature type="region of interest" description="Disordered" evidence="1">
    <location>
        <begin position="1"/>
        <end position="127"/>
    </location>
</feature>
<organism evidence="2 3">
    <name type="scientific">Blastococcus aurantiacus</name>
    <dbReference type="NCBI Taxonomy" id="1550231"/>
    <lineage>
        <taxon>Bacteria</taxon>
        <taxon>Bacillati</taxon>
        <taxon>Actinomycetota</taxon>
        <taxon>Actinomycetes</taxon>
        <taxon>Geodermatophilales</taxon>
        <taxon>Geodermatophilaceae</taxon>
        <taxon>Blastococcus</taxon>
    </lineage>
</organism>
<dbReference type="Proteomes" id="UP000199406">
    <property type="component" value="Unassembled WGS sequence"/>
</dbReference>
<feature type="compositionally biased region" description="Basic and acidic residues" evidence="1">
    <location>
        <begin position="42"/>
        <end position="60"/>
    </location>
</feature>
<evidence type="ECO:0000313" key="2">
    <source>
        <dbReference type="EMBL" id="SDF98417.1"/>
    </source>
</evidence>
<proteinExistence type="predicted"/>
<evidence type="ECO:0000256" key="1">
    <source>
        <dbReference type="SAM" id="MobiDB-lite"/>
    </source>
</evidence>
<feature type="compositionally biased region" description="Basic and acidic residues" evidence="1">
    <location>
        <begin position="109"/>
        <end position="127"/>
    </location>
</feature>
<dbReference type="RefSeq" id="WP_091770649.1">
    <property type="nucleotide sequence ID" value="NZ_FNBT01000009.1"/>
</dbReference>
<keyword evidence="3" id="KW-1185">Reference proteome</keyword>
<sequence>MSTPRDRDSNDDDTGRGWQEPAHLGGDEPAAQDEPVQDEPNIADRRSRPRDSDHSVDPEAWRPPGWDLPPARPERPAQEAQPSDPSGVEPSAVDPSWAPPGAPPQEAPVPERRGLFGGRRQRDPEMDRAFTYQGDVVGAQGWALQRGWTISDGTAPEDAALQPLITSAPPRLSKDHRPGSVLRGRAGALDLVAFDAVYTSGRYVVPEYAITAAPLLGVPPVLRLSPARLWKHGVGGMVQIPSEDPDFERRWMLLAAGDGPQVRRLAGDADVRRLLLATDDGDEFWTAGGFLAAIRPDGHRPELIEHHTRLLTALVGALAAGS</sequence>
<dbReference type="STRING" id="1550231.SAMN05660662_4036"/>
<name>A0A1G7QIM5_9ACTN</name>
<accession>A0A1G7QIM5</accession>
<dbReference type="OrthoDB" id="5193237at2"/>
<evidence type="ECO:0000313" key="3">
    <source>
        <dbReference type="Proteomes" id="UP000199406"/>
    </source>
</evidence>
<protein>
    <submittedName>
        <fullName evidence="2">Uncharacterized protein</fullName>
    </submittedName>
</protein>
<gene>
    <name evidence="2" type="ORF">SAMN05660662_4036</name>
</gene>